<dbReference type="NCBIfam" id="TIGR00229">
    <property type="entry name" value="sensory_box"/>
    <property type="match status" value="1"/>
</dbReference>
<reference evidence="2" key="1">
    <citation type="journal article" date="2023" name="Antibiotics">
        <title>Genomic Characterization of Antibiotic-Resistant Campylobacterales Isolated from Chilean Poultry Meat.</title>
        <authorList>
            <person name="Concha-Toloza M."/>
            <person name="Lopez-Cantillo M."/>
            <person name="Molina-Mora J.A."/>
            <person name="Collado L."/>
        </authorList>
    </citation>
    <scope>NUCLEOTIDE SEQUENCE</scope>
    <source>
        <strain evidence="2">FR1p153A2</strain>
    </source>
</reference>
<accession>A0AAW6VHP6</accession>
<reference evidence="3" key="3">
    <citation type="submission" date="2023-01" db="EMBL/GenBank/DDBJ databases">
        <authorList>
            <person name="Uljanovas D."/>
        </authorList>
    </citation>
    <scope>NUCLEOTIDE SEQUENCE</scope>
    <source>
        <strain evidence="3">S41</strain>
    </source>
</reference>
<sequence>MNKEIILTKDVMIVSETDEKGNILYANADFCKIAGFSREELIGKPHNLVRHSDMPKDAFGDLWKTINNGNIWKGIVKNKTKQGEFYWVNATVYPSKTVDGRKRYISVRVKPTQEEIDTATKLYLNMKLGV</sequence>
<evidence type="ECO:0000313" key="4">
    <source>
        <dbReference type="Proteomes" id="UP001237501"/>
    </source>
</evidence>
<dbReference type="AlphaFoldDB" id="A0AAW6VHP6"/>
<proteinExistence type="predicted"/>
<evidence type="ECO:0000259" key="1">
    <source>
        <dbReference type="PROSITE" id="PS50112"/>
    </source>
</evidence>
<feature type="domain" description="PAS" evidence="1">
    <location>
        <begin position="18"/>
        <end position="44"/>
    </location>
</feature>
<dbReference type="SUPFAM" id="SSF55785">
    <property type="entry name" value="PYP-like sensor domain (PAS domain)"/>
    <property type="match status" value="1"/>
</dbReference>
<dbReference type="RefSeq" id="WP_014468322.1">
    <property type="nucleotide sequence ID" value="NZ_CABVQW010000010.1"/>
</dbReference>
<dbReference type="Proteomes" id="UP001170364">
    <property type="component" value="Unassembled WGS sequence"/>
</dbReference>
<name>A0AAW6VHP6_9BACT</name>
<reference evidence="3" key="2">
    <citation type="journal article" date="2023" name="Microorganisms">
        <title>Genomic Characterization of Arcobacter butzleri Strains Isolated from Various Sources in Lithuania.</title>
        <authorList>
            <person name="Uljanovas D."/>
            <person name="Golz G."/>
            <person name="Fleischmann S."/>
            <person name="Kudirkiene E."/>
            <person name="Kasetiene N."/>
            <person name="Grineviciene A."/>
            <person name="Tamuleviciene E."/>
            <person name="Aksomaitiene J."/>
            <person name="Alter T."/>
            <person name="Malakauskas M."/>
        </authorList>
    </citation>
    <scope>NUCLEOTIDE SEQUENCE</scope>
    <source>
        <strain evidence="3">S41</strain>
    </source>
</reference>
<dbReference type="CDD" id="cd00130">
    <property type="entry name" value="PAS"/>
    <property type="match status" value="1"/>
</dbReference>
<dbReference type="InterPro" id="IPR035965">
    <property type="entry name" value="PAS-like_dom_sf"/>
</dbReference>
<dbReference type="PROSITE" id="PS50112">
    <property type="entry name" value="PAS"/>
    <property type="match status" value="1"/>
</dbReference>
<dbReference type="Proteomes" id="UP001237501">
    <property type="component" value="Unassembled WGS sequence"/>
</dbReference>
<dbReference type="Pfam" id="PF13426">
    <property type="entry name" value="PAS_9"/>
    <property type="match status" value="1"/>
</dbReference>
<dbReference type="Gene3D" id="3.30.450.20">
    <property type="entry name" value="PAS domain"/>
    <property type="match status" value="1"/>
</dbReference>
<dbReference type="InterPro" id="IPR000014">
    <property type="entry name" value="PAS"/>
</dbReference>
<comment type="caution">
    <text evidence="2">The sequence shown here is derived from an EMBL/GenBank/DDBJ whole genome shotgun (WGS) entry which is preliminary data.</text>
</comment>
<organism evidence="2 4">
    <name type="scientific">Aliarcobacter butzleri</name>
    <dbReference type="NCBI Taxonomy" id="28197"/>
    <lineage>
        <taxon>Bacteria</taxon>
        <taxon>Pseudomonadati</taxon>
        <taxon>Campylobacterota</taxon>
        <taxon>Epsilonproteobacteria</taxon>
        <taxon>Campylobacterales</taxon>
        <taxon>Arcobacteraceae</taxon>
        <taxon>Aliarcobacter</taxon>
    </lineage>
</organism>
<reference evidence="2" key="4">
    <citation type="submission" date="2023-02" db="EMBL/GenBank/DDBJ databases">
        <authorList>
            <person name="Concha-Toloza M."/>
            <person name="Lopez-Cantillo M."/>
            <person name="Molina-Mora J."/>
            <person name="Collado L."/>
        </authorList>
    </citation>
    <scope>NUCLEOTIDE SEQUENCE</scope>
    <source>
        <strain evidence="2">FR1p153A2</strain>
    </source>
</reference>
<evidence type="ECO:0000313" key="3">
    <source>
        <dbReference type="EMBL" id="MDN5122678.1"/>
    </source>
</evidence>
<evidence type="ECO:0000313" key="2">
    <source>
        <dbReference type="EMBL" id="MDK2041385.1"/>
    </source>
</evidence>
<dbReference type="EMBL" id="JAQJJG010000002">
    <property type="protein sequence ID" value="MDN5122678.1"/>
    <property type="molecule type" value="Genomic_DNA"/>
</dbReference>
<dbReference type="EMBL" id="JAQTJK010000006">
    <property type="protein sequence ID" value="MDK2041385.1"/>
    <property type="molecule type" value="Genomic_DNA"/>
</dbReference>
<protein>
    <submittedName>
        <fullName evidence="2">PAS domain S-box protein</fullName>
    </submittedName>
</protein>
<gene>
    <name evidence="3" type="ORF">PJV93_02010</name>
    <name evidence="2" type="ORF">PT517_06245</name>
</gene>